<keyword evidence="10" id="KW-1185">Reference proteome</keyword>
<evidence type="ECO:0000256" key="7">
    <source>
        <dbReference type="SAM" id="SignalP"/>
    </source>
</evidence>
<sequence>MIRSKFQGVLSTLGRSALVVSVALAGWSCKSEGDGKSGSNSSSGGSVELVGAGATFPAPIYTQWFKDLNAKNKDITVNYQGIGSGGGVKQFTSGTVDFGASDAAMTDEEISKVKGGVVLLPMTAGSVVVAYNAPGLNIKLSRAAYPAIFSGKITKWNDPAIAAANPGVKLPDMPISVVSRADSSGTTYCFTSHLAAIDPSWKAGKTAKFPGTAAKGNDGIAAQVKQTPGSIGYVEFSYSKDLQVAELENKSGKYVKATAETAAAALAATEMPENLIAWITDPAGDAVYPIVTYTWLICKPVYEDAAKGKAVKTMIEYGLTDGQKIANELGYIPLPAAVVTKVKAKAETIKVGA</sequence>
<dbReference type="InterPro" id="IPR050962">
    <property type="entry name" value="Phosphate-bind_PstS"/>
</dbReference>
<feature type="chain" id="PRO_5034750958" description="Phosphate-binding protein" evidence="7">
    <location>
        <begin position="26"/>
        <end position="353"/>
    </location>
</feature>
<keyword evidence="5 6" id="KW-0592">Phosphate transport</keyword>
<dbReference type="InterPro" id="IPR024370">
    <property type="entry name" value="PBP_domain"/>
</dbReference>
<dbReference type="GO" id="GO:0043190">
    <property type="term" value="C:ATP-binding cassette (ABC) transporter complex"/>
    <property type="evidence" value="ECO:0007669"/>
    <property type="project" value="InterPro"/>
</dbReference>
<dbReference type="Gene3D" id="3.40.190.10">
    <property type="entry name" value="Periplasmic binding protein-like II"/>
    <property type="match status" value="2"/>
</dbReference>
<comment type="subunit">
    <text evidence="3">The complex is composed of two ATP-binding proteins (PstB), two transmembrane proteins (PstC and PstA) and a solute-binding protein (PstS).</text>
</comment>
<evidence type="ECO:0000256" key="5">
    <source>
        <dbReference type="ARBA" id="ARBA00022592"/>
    </source>
</evidence>
<evidence type="ECO:0000259" key="8">
    <source>
        <dbReference type="Pfam" id="PF12849"/>
    </source>
</evidence>
<dbReference type="Proteomes" id="UP000593765">
    <property type="component" value="Chromosome"/>
</dbReference>
<evidence type="ECO:0000256" key="2">
    <source>
        <dbReference type="ARBA" id="ARBA00008725"/>
    </source>
</evidence>
<dbReference type="KEGG" id="hbs:IPV69_03065"/>
<evidence type="ECO:0000256" key="1">
    <source>
        <dbReference type="ARBA" id="ARBA00002841"/>
    </source>
</evidence>
<dbReference type="EMBL" id="CP063458">
    <property type="protein sequence ID" value="QOV90367.1"/>
    <property type="molecule type" value="Genomic_DNA"/>
</dbReference>
<evidence type="ECO:0000313" key="9">
    <source>
        <dbReference type="EMBL" id="QOV90367.1"/>
    </source>
</evidence>
<feature type="domain" description="PBP" evidence="8">
    <location>
        <begin position="42"/>
        <end position="307"/>
    </location>
</feature>
<dbReference type="GO" id="GO:0035435">
    <property type="term" value="P:phosphate ion transmembrane transport"/>
    <property type="evidence" value="ECO:0007669"/>
    <property type="project" value="InterPro"/>
</dbReference>
<evidence type="ECO:0000256" key="3">
    <source>
        <dbReference type="ARBA" id="ARBA00011529"/>
    </source>
</evidence>
<dbReference type="Pfam" id="PF12849">
    <property type="entry name" value="PBP_like_2"/>
    <property type="match status" value="1"/>
</dbReference>
<proteinExistence type="inferred from homology"/>
<protein>
    <recommendedName>
        <fullName evidence="6">Phosphate-binding protein</fullName>
    </recommendedName>
</protein>
<feature type="signal peptide" evidence="7">
    <location>
        <begin position="1"/>
        <end position="25"/>
    </location>
</feature>
<dbReference type="GO" id="GO:0042301">
    <property type="term" value="F:phosphate ion binding"/>
    <property type="evidence" value="ECO:0007669"/>
    <property type="project" value="InterPro"/>
</dbReference>
<gene>
    <name evidence="9" type="primary">pstS</name>
    <name evidence="9" type="ORF">IPV69_03065</name>
</gene>
<dbReference type="SUPFAM" id="SSF53850">
    <property type="entry name" value="Periplasmic binding protein-like II"/>
    <property type="match status" value="1"/>
</dbReference>
<comment type="function">
    <text evidence="1">Part of the ABC transporter complex PstSACB involved in phosphate import.</text>
</comment>
<dbReference type="AlphaFoldDB" id="A0A7M2WXW0"/>
<evidence type="ECO:0000313" key="10">
    <source>
        <dbReference type="Proteomes" id="UP000593765"/>
    </source>
</evidence>
<reference evidence="9 10" key="1">
    <citation type="submission" date="2020-10" db="EMBL/GenBank/DDBJ databases">
        <title>Wide distribution of Phycisphaera-like planctomycetes from WD2101 soil group in peatlands and genome analysis of the first cultivated representative.</title>
        <authorList>
            <person name="Dedysh S.N."/>
            <person name="Beletsky A.V."/>
            <person name="Ivanova A."/>
            <person name="Kulichevskaya I.S."/>
            <person name="Suzina N.E."/>
            <person name="Philippov D.A."/>
            <person name="Rakitin A.L."/>
            <person name="Mardanov A.V."/>
            <person name="Ravin N.V."/>
        </authorList>
    </citation>
    <scope>NUCLEOTIDE SEQUENCE [LARGE SCALE GENOMIC DNA]</scope>
    <source>
        <strain evidence="9 10">M1803</strain>
    </source>
</reference>
<dbReference type="InterPro" id="IPR005673">
    <property type="entry name" value="ABC_phos-bd_PstS"/>
</dbReference>
<keyword evidence="7" id="KW-0732">Signal</keyword>
<dbReference type="PIRSF" id="PIRSF002756">
    <property type="entry name" value="PstS"/>
    <property type="match status" value="1"/>
</dbReference>
<dbReference type="CDD" id="cd13565">
    <property type="entry name" value="PBP2_PstS"/>
    <property type="match status" value="1"/>
</dbReference>
<keyword evidence="4 6" id="KW-0813">Transport</keyword>
<dbReference type="NCBIfam" id="TIGR00975">
    <property type="entry name" value="3a0107s03"/>
    <property type="match status" value="1"/>
</dbReference>
<name>A0A7M2WXW0_9BACT</name>
<evidence type="ECO:0000256" key="6">
    <source>
        <dbReference type="PIRNR" id="PIRNR002756"/>
    </source>
</evidence>
<accession>A0A7M2WXW0</accession>
<comment type="similarity">
    <text evidence="2 6">Belongs to the PstS family.</text>
</comment>
<evidence type="ECO:0000256" key="4">
    <source>
        <dbReference type="ARBA" id="ARBA00022448"/>
    </source>
</evidence>
<dbReference type="PANTHER" id="PTHR42996">
    <property type="entry name" value="PHOSPHATE-BINDING PROTEIN PSTS"/>
    <property type="match status" value="1"/>
</dbReference>
<dbReference type="RefSeq" id="WP_206293448.1">
    <property type="nucleotide sequence ID" value="NZ_CP063458.1"/>
</dbReference>
<dbReference type="PANTHER" id="PTHR42996:SF1">
    <property type="entry name" value="PHOSPHATE-BINDING PROTEIN PSTS"/>
    <property type="match status" value="1"/>
</dbReference>
<organism evidence="9 10">
    <name type="scientific">Humisphaera borealis</name>
    <dbReference type="NCBI Taxonomy" id="2807512"/>
    <lineage>
        <taxon>Bacteria</taxon>
        <taxon>Pseudomonadati</taxon>
        <taxon>Planctomycetota</taxon>
        <taxon>Phycisphaerae</taxon>
        <taxon>Tepidisphaerales</taxon>
        <taxon>Tepidisphaeraceae</taxon>
        <taxon>Humisphaera</taxon>
    </lineage>
</organism>